<proteinExistence type="predicted"/>
<dbReference type="EMBL" id="QNBD01000093">
    <property type="protein sequence ID" value="RKX71368.1"/>
    <property type="molecule type" value="Genomic_DNA"/>
</dbReference>
<comment type="caution">
    <text evidence="1">The sequence shown here is derived from an EMBL/GenBank/DDBJ whole genome shotgun (WGS) entry which is preliminary data.</text>
</comment>
<dbReference type="AlphaFoldDB" id="A0A660SKN5"/>
<organism evidence="1 2">
    <name type="scientific">candidate division TA06 bacterium</name>
    <dbReference type="NCBI Taxonomy" id="2250710"/>
    <lineage>
        <taxon>Bacteria</taxon>
        <taxon>Bacteria division TA06</taxon>
    </lineage>
</organism>
<sequence length="60" mass="6972">MNKFQQSVPKVNTFGIVNYVSNAIALHNKMVYKLLIYFMRMEVTSYKLQVTSCKLQEPIA</sequence>
<evidence type="ECO:0000313" key="1">
    <source>
        <dbReference type="EMBL" id="RKX71368.1"/>
    </source>
</evidence>
<evidence type="ECO:0000313" key="2">
    <source>
        <dbReference type="Proteomes" id="UP000271125"/>
    </source>
</evidence>
<reference evidence="1 2" key="1">
    <citation type="submission" date="2018-06" db="EMBL/GenBank/DDBJ databases">
        <title>Extensive metabolic versatility and redundancy in microbially diverse, dynamic hydrothermal sediments.</title>
        <authorList>
            <person name="Dombrowski N."/>
            <person name="Teske A."/>
            <person name="Baker B.J."/>
        </authorList>
    </citation>
    <scope>NUCLEOTIDE SEQUENCE [LARGE SCALE GENOMIC DNA]</scope>
    <source>
        <strain evidence="1">B10_G13</strain>
    </source>
</reference>
<name>A0A660SKN5_UNCT6</name>
<protein>
    <submittedName>
        <fullName evidence="1">Uncharacterized protein</fullName>
    </submittedName>
</protein>
<dbReference type="Proteomes" id="UP000271125">
    <property type="component" value="Unassembled WGS sequence"/>
</dbReference>
<accession>A0A660SKN5</accession>
<gene>
    <name evidence="1" type="ORF">DRP43_02525</name>
</gene>